<proteinExistence type="predicted"/>
<comment type="caution">
    <text evidence="1">The sequence shown here is derived from an EMBL/GenBank/DDBJ whole genome shotgun (WGS) entry which is preliminary data.</text>
</comment>
<evidence type="ECO:0000313" key="2">
    <source>
        <dbReference type="Proteomes" id="UP000054399"/>
    </source>
</evidence>
<reference evidence="1" key="2">
    <citation type="submission" date="2024-01" db="EMBL/GenBank/DDBJ databases">
        <title>Comparative genomics of Cryptococcus and Kwoniella reveals pathogenesis evolution and contrasting modes of karyotype evolution via chromosome fusion or intercentromeric recombination.</title>
        <authorList>
            <person name="Coelho M.A."/>
            <person name="David-Palma M."/>
            <person name="Shea T."/>
            <person name="Bowers K."/>
            <person name="Mcginley-Smith S."/>
            <person name="Mohammad A.W."/>
            <person name="Gnirke A."/>
            <person name="Yurkov A.M."/>
            <person name="Nowrousian M."/>
            <person name="Sun S."/>
            <person name="Cuomo C.A."/>
            <person name="Heitman J."/>
        </authorList>
    </citation>
    <scope>NUCLEOTIDE SEQUENCE</scope>
    <source>
        <strain evidence="1">IND107</strain>
    </source>
</reference>
<dbReference type="EMBL" id="ATAM02000001">
    <property type="protein sequence ID" value="KAL0255513.1"/>
    <property type="molecule type" value="Genomic_DNA"/>
</dbReference>
<organism evidence="1 2">
    <name type="scientific">Cryptococcus tetragattii IND107</name>
    <dbReference type="NCBI Taxonomy" id="1296105"/>
    <lineage>
        <taxon>Eukaryota</taxon>
        <taxon>Fungi</taxon>
        <taxon>Dikarya</taxon>
        <taxon>Basidiomycota</taxon>
        <taxon>Agaricomycotina</taxon>
        <taxon>Tremellomycetes</taxon>
        <taxon>Tremellales</taxon>
        <taxon>Cryptococcaceae</taxon>
        <taxon>Cryptococcus</taxon>
        <taxon>Cryptococcus gattii species complex</taxon>
    </lineage>
</organism>
<dbReference type="Proteomes" id="UP000054399">
    <property type="component" value="Unassembled WGS sequence"/>
</dbReference>
<dbReference type="RefSeq" id="XP_066616790.1">
    <property type="nucleotide sequence ID" value="XM_066754889.1"/>
</dbReference>
<name>A0ABR3C4F8_9TREE</name>
<evidence type="ECO:0000313" key="1">
    <source>
        <dbReference type="EMBL" id="KAL0255513.1"/>
    </source>
</evidence>
<dbReference type="GeneID" id="91987175"/>
<gene>
    <name evidence="1" type="ORF">I308_100317</name>
</gene>
<reference evidence="1" key="1">
    <citation type="submission" date="2015-01" db="EMBL/GenBank/DDBJ databases">
        <authorList>
            <consortium name="The Broad Institute Genomics Platform"/>
            <person name="Cuomo C."/>
            <person name="Litvintseva A."/>
            <person name="Chen Y."/>
            <person name="Heitman J."/>
            <person name="Sun S."/>
            <person name="Springer D."/>
            <person name="Dromer F."/>
            <person name="Young S."/>
            <person name="Zeng Q."/>
            <person name="Gargeya S."/>
            <person name="Abouelleil A."/>
            <person name="Alvarado L."/>
            <person name="Chapman S.B."/>
            <person name="Gainer-Dewar J."/>
            <person name="Goldberg J."/>
            <person name="Griggs A."/>
            <person name="Gujja S."/>
            <person name="Hansen M."/>
            <person name="Howarth C."/>
            <person name="Imamovic A."/>
            <person name="Larimer J."/>
            <person name="Murphy C."/>
            <person name="Naylor J."/>
            <person name="Pearson M."/>
            <person name="Priest M."/>
            <person name="Roberts A."/>
            <person name="Saif S."/>
            <person name="Shea T."/>
            <person name="Sykes S."/>
            <person name="Wortman J."/>
            <person name="Nusbaum C."/>
            <person name="Birren B."/>
        </authorList>
    </citation>
    <scope>NUCLEOTIDE SEQUENCE</scope>
    <source>
        <strain evidence="1">IND107</strain>
    </source>
</reference>
<sequence length="162" mass="17915">MFSMPRPRSSPSMRSGKTRKKEDVLIMLVFDDIVILNQMEKSASVYGKRRDKKLKVIEGGVGGILQIKNLTGWGGYDDLLSLILDPVCSNDAHNSITHFLAMPGIHHNISSPFLHFKPVPLHFDLNAPTIITFNGFLKILCQGMEIGAVNSPADGEEEVLKV</sequence>
<keyword evidence="2" id="KW-1185">Reference proteome</keyword>
<protein>
    <submittedName>
        <fullName evidence="1">Uncharacterized protein</fullName>
    </submittedName>
</protein>
<accession>A0ABR3C4F8</accession>